<organism evidence="1 2">
    <name type="scientific">Kickxella alabastrina</name>
    <dbReference type="NCBI Taxonomy" id="61397"/>
    <lineage>
        <taxon>Eukaryota</taxon>
        <taxon>Fungi</taxon>
        <taxon>Fungi incertae sedis</taxon>
        <taxon>Zoopagomycota</taxon>
        <taxon>Kickxellomycotina</taxon>
        <taxon>Kickxellomycetes</taxon>
        <taxon>Kickxellales</taxon>
        <taxon>Kickxellaceae</taxon>
        <taxon>Kickxella</taxon>
    </lineage>
</organism>
<reference evidence="1" key="1">
    <citation type="submission" date="2022-07" db="EMBL/GenBank/DDBJ databases">
        <title>Phylogenomic reconstructions and comparative analyses of Kickxellomycotina fungi.</title>
        <authorList>
            <person name="Reynolds N.K."/>
            <person name="Stajich J.E."/>
            <person name="Barry K."/>
            <person name="Grigoriev I.V."/>
            <person name="Crous P."/>
            <person name="Smith M.E."/>
        </authorList>
    </citation>
    <scope>NUCLEOTIDE SEQUENCE</scope>
    <source>
        <strain evidence="1">Benny 63K</strain>
    </source>
</reference>
<evidence type="ECO:0000313" key="1">
    <source>
        <dbReference type="EMBL" id="KAJ1894760.1"/>
    </source>
</evidence>
<accession>A0ACC1ILU6</accession>
<evidence type="ECO:0000313" key="2">
    <source>
        <dbReference type="Proteomes" id="UP001150581"/>
    </source>
</evidence>
<dbReference type="Proteomes" id="UP001150581">
    <property type="component" value="Unassembled WGS sequence"/>
</dbReference>
<comment type="caution">
    <text evidence="1">The sequence shown here is derived from an EMBL/GenBank/DDBJ whole genome shotgun (WGS) entry which is preliminary data.</text>
</comment>
<protein>
    <submittedName>
        <fullName evidence="1">Uncharacterized protein</fullName>
    </submittedName>
</protein>
<name>A0ACC1ILU6_9FUNG</name>
<keyword evidence="2" id="KW-1185">Reference proteome</keyword>
<gene>
    <name evidence="1" type="ORF">LPJ66_004995</name>
</gene>
<proteinExistence type="predicted"/>
<sequence length="177" mass="20193">MSTSYTFFSKGAFSPSALVYIGIVESKNSIAENNIKPDFEVNVNRDGLELRHKPGTDDARVLISGKFEGLFKRSARFKDMNIDTTAKRIELFLSGWSFVDENGNKFKWRIPIRRPVWYLRDDNGNIVAEFQRTTFSLGKIGTLVIHNQVPELLQPLILLTCKMAHNTVRNSEHGLFI</sequence>
<dbReference type="EMBL" id="JANBPG010000651">
    <property type="protein sequence ID" value="KAJ1894760.1"/>
    <property type="molecule type" value="Genomic_DNA"/>
</dbReference>